<evidence type="ECO:0000256" key="1">
    <source>
        <dbReference type="ARBA" id="ARBA00004123"/>
    </source>
</evidence>
<evidence type="ECO:0000256" key="2">
    <source>
        <dbReference type="ARBA" id="ARBA00007331"/>
    </source>
</evidence>
<dbReference type="PANTHER" id="PTHR13031:SF0">
    <property type="entry name" value="RIBONUCLEASE P PROTEIN SUBUNIT P30"/>
    <property type="match status" value="1"/>
</dbReference>
<sequence length="280" mass="32366">MDIVKGYFDYNISDKCVISGKFENVVKNLYELGYRTIAINQTIEEANLDESTESKKKKKIDKVELVPAPLEFKFEECKDLKVLNRLTIAFSNQDIITRIIKSSNYKKYHIIAAQPENQQAFQYVCSTMEVDIFSFDPNRKCNYKMQRKLYYQLVEKDVYFELMYAPAIEDSTKRKNIIATAHAYHSFGKSKNIIISSATTNDFLTRSPYDVINLGLIFGLSEGQAKDALFTNGRKLYIRAIGRRLGKTIMIVENRLGQEQHETEDEEMELAQPAQKKSKQ</sequence>
<evidence type="ECO:0000313" key="5">
    <source>
        <dbReference type="EMBL" id="KAK4880336.1"/>
    </source>
</evidence>
<name>A0AAN7S9P4_9COLE</name>
<dbReference type="Pfam" id="PF01876">
    <property type="entry name" value="RNase_P_p30"/>
    <property type="match status" value="1"/>
</dbReference>
<comment type="subcellular location">
    <subcellularLocation>
        <location evidence="1">Nucleus</location>
    </subcellularLocation>
</comment>
<keyword evidence="3" id="KW-0819">tRNA processing</keyword>
<reference evidence="6" key="1">
    <citation type="submission" date="2023-01" db="EMBL/GenBank/DDBJ databases">
        <title>Key to firefly adult light organ development and bioluminescence: homeobox transcription factors regulate luciferase expression and transportation to peroxisome.</title>
        <authorList>
            <person name="Fu X."/>
        </authorList>
    </citation>
    <scope>NUCLEOTIDE SEQUENCE [LARGE SCALE GENOMIC DNA]</scope>
</reference>
<dbReference type="AlphaFoldDB" id="A0AAN7S9P4"/>
<proteinExistence type="inferred from homology"/>
<dbReference type="SUPFAM" id="SSF89550">
    <property type="entry name" value="PHP domain-like"/>
    <property type="match status" value="1"/>
</dbReference>
<evidence type="ECO:0000256" key="4">
    <source>
        <dbReference type="SAM" id="MobiDB-lite"/>
    </source>
</evidence>
<comment type="similarity">
    <text evidence="2">Belongs to the eukaryotic/archaeal RNase P protein component 3 family.</text>
</comment>
<organism evidence="5 6">
    <name type="scientific">Aquatica leii</name>
    <dbReference type="NCBI Taxonomy" id="1421715"/>
    <lineage>
        <taxon>Eukaryota</taxon>
        <taxon>Metazoa</taxon>
        <taxon>Ecdysozoa</taxon>
        <taxon>Arthropoda</taxon>
        <taxon>Hexapoda</taxon>
        <taxon>Insecta</taxon>
        <taxon>Pterygota</taxon>
        <taxon>Neoptera</taxon>
        <taxon>Endopterygota</taxon>
        <taxon>Coleoptera</taxon>
        <taxon>Polyphaga</taxon>
        <taxon>Elateriformia</taxon>
        <taxon>Elateroidea</taxon>
        <taxon>Lampyridae</taxon>
        <taxon>Luciolinae</taxon>
        <taxon>Aquatica</taxon>
    </lineage>
</organism>
<feature type="region of interest" description="Disordered" evidence="4">
    <location>
        <begin position="260"/>
        <end position="280"/>
    </location>
</feature>
<accession>A0AAN7S9P4</accession>
<evidence type="ECO:0000313" key="6">
    <source>
        <dbReference type="Proteomes" id="UP001353858"/>
    </source>
</evidence>
<gene>
    <name evidence="5" type="ORF">RN001_008482</name>
</gene>
<dbReference type="GO" id="GO:0005655">
    <property type="term" value="C:nucleolar ribonuclease P complex"/>
    <property type="evidence" value="ECO:0007669"/>
    <property type="project" value="TreeGrafter"/>
</dbReference>
<dbReference type="EMBL" id="JARPUR010000003">
    <property type="protein sequence ID" value="KAK4880336.1"/>
    <property type="molecule type" value="Genomic_DNA"/>
</dbReference>
<dbReference type="PANTHER" id="PTHR13031">
    <property type="entry name" value="RIBONUCLEASE P SUBUNIT P30"/>
    <property type="match status" value="1"/>
</dbReference>
<dbReference type="Gene3D" id="3.20.20.140">
    <property type="entry name" value="Metal-dependent hydrolases"/>
    <property type="match status" value="1"/>
</dbReference>
<dbReference type="InterPro" id="IPR016195">
    <property type="entry name" value="Pol/histidinol_Pase-like"/>
</dbReference>
<protein>
    <submittedName>
        <fullName evidence="5">Uncharacterized protein</fullName>
    </submittedName>
</protein>
<comment type="caution">
    <text evidence="5">The sequence shown here is derived from an EMBL/GenBank/DDBJ whole genome shotgun (WGS) entry which is preliminary data.</text>
</comment>
<evidence type="ECO:0000256" key="3">
    <source>
        <dbReference type="ARBA" id="ARBA00022694"/>
    </source>
</evidence>
<dbReference type="InterPro" id="IPR002738">
    <property type="entry name" value="RNase_P_p30"/>
</dbReference>
<keyword evidence="6" id="KW-1185">Reference proteome</keyword>
<dbReference type="Proteomes" id="UP001353858">
    <property type="component" value="Unassembled WGS sequence"/>
</dbReference>
<dbReference type="GO" id="GO:0003723">
    <property type="term" value="F:RNA binding"/>
    <property type="evidence" value="ECO:0007669"/>
    <property type="project" value="TreeGrafter"/>
</dbReference>
<dbReference type="GO" id="GO:0008033">
    <property type="term" value="P:tRNA processing"/>
    <property type="evidence" value="ECO:0007669"/>
    <property type="project" value="UniProtKB-KW"/>
</dbReference>